<dbReference type="PANTHER" id="PTHR23272:SF177">
    <property type="entry name" value="ZINC FINGER BED DOMAIN-CONTAINING PROTEIN RICESLEEPER 1-LIKE"/>
    <property type="match status" value="1"/>
</dbReference>
<reference evidence="6 7" key="1">
    <citation type="submission" date="2019-05" db="EMBL/GenBank/DDBJ databases">
        <title>Emergence of the Ug99 lineage of the wheat stem rust pathogen through somatic hybridization.</title>
        <authorList>
            <person name="Li F."/>
            <person name="Upadhyaya N.M."/>
            <person name="Sperschneider J."/>
            <person name="Matny O."/>
            <person name="Nguyen-Phuc H."/>
            <person name="Mago R."/>
            <person name="Raley C."/>
            <person name="Miller M.E."/>
            <person name="Silverstein K.A.T."/>
            <person name="Henningsen E."/>
            <person name="Hirsch C.D."/>
            <person name="Visser B."/>
            <person name="Pretorius Z.A."/>
            <person name="Steffenson B.J."/>
            <person name="Schwessinger B."/>
            <person name="Dodds P.N."/>
            <person name="Figueroa M."/>
        </authorList>
    </citation>
    <scope>NUCLEOTIDE SEQUENCE [LARGE SCALE GENOMIC DNA]</scope>
    <source>
        <strain evidence="3">21-0</strain>
        <strain evidence="5 7">Ug99</strain>
    </source>
</reference>
<evidence type="ECO:0000313" key="3">
    <source>
        <dbReference type="EMBL" id="KAA1076373.1"/>
    </source>
</evidence>
<evidence type="ECO:0000313" key="4">
    <source>
        <dbReference type="EMBL" id="KAA1084472.1"/>
    </source>
</evidence>
<feature type="domain" description="HAT C-terminal dimerisation" evidence="2">
    <location>
        <begin position="72"/>
        <end position="103"/>
    </location>
</feature>
<dbReference type="InterPro" id="IPR012337">
    <property type="entry name" value="RNaseH-like_sf"/>
</dbReference>
<dbReference type="Pfam" id="PF05699">
    <property type="entry name" value="Dimer_Tnp_hAT"/>
    <property type="match status" value="1"/>
</dbReference>
<dbReference type="OrthoDB" id="1301613at2759"/>
<dbReference type="AlphaFoldDB" id="A0A5B0S4B6"/>
<dbReference type="EMBL" id="VDEP01000074">
    <property type="protein sequence ID" value="KAA1133016.1"/>
    <property type="molecule type" value="Genomic_DNA"/>
</dbReference>
<dbReference type="PANTHER" id="PTHR23272">
    <property type="entry name" value="BED FINGER-RELATED"/>
    <property type="match status" value="1"/>
</dbReference>
<evidence type="ECO:0000313" key="5">
    <source>
        <dbReference type="EMBL" id="KAA1133016.1"/>
    </source>
</evidence>
<dbReference type="Proteomes" id="UP000324748">
    <property type="component" value="Unassembled WGS sequence"/>
</dbReference>
<name>A0A5B0S4B6_PUCGR</name>
<feature type="region of interest" description="Disordered" evidence="1">
    <location>
        <begin position="1"/>
        <end position="22"/>
    </location>
</feature>
<organism evidence="5 7">
    <name type="scientific">Puccinia graminis f. sp. tritici</name>
    <dbReference type="NCBI Taxonomy" id="56615"/>
    <lineage>
        <taxon>Eukaryota</taxon>
        <taxon>Fungi</taxon>
        <taxon>Dikarya</taxon>
        <taxon>Basidiomycota</taxon>
        <taxon>Pucciniomycotina</taxon>
        <taxon>Pucciniomycetes</taxon>
        <taxon>Pucciniales</taxon>
        <taxon>Pucciniaceae</taxon>
        <taxon>Puccinia</taxon>
    </lineage>
</organism>
<evidence type="ECO:0000259" key="2">
    <source>
        <dbReference type="Pfam" id="PF05699"/>
    </source>
</evidence>
<dbReference type="SUPFAM" id="SSF53098">
    <property type="entry name" value="Ribonuclease H-like"/>
    <property type="match status" value="1"/>
</dbReference>
<protein>
    <recommendedName>
        <fullName evidence="2">HAT C-terminal dimerisation domain-containing protein</fullName>
    </recommendedName>
</protein>
<dbReference type="EMBL" id="VSWC01000118">
    <property type="protein sequence ID" value="KAA1084472.1"/>
    <property type="molecule type" value="Genomic_DNA"/>
</dbReference>
<dbReference type="InterPro" id="IPR008906">
    <property type="entry name" value="HATC_C_dom"/>
</dbReference>
<comment type="caution">
    <text evidence="5">The sequence shown here is derived from an EMBL/GenBank/DDBJ whole genome shotgun (WGS) entry which is preliminary data.</text>
</comment>
<accession>A0A5B0S4B6</accession>
<sequence>MGRVDPPKTRNPPGCGSGLGRSVVKKLISDPTRKDPAPQLGRVWAGCLPIGSTRKPGLRGKLSTQALSRWSDAFSTGGRVLSDHRTRLRPDTLEALVCTQNWICGDVGIIADNEDTDAEEEVK</sequence>
<dbReference type="EMBL" id="VSWC01000145">
    <property type="protein sequence ID" value="KAA1076373.1"/>
    <property type="molecule type" value="Genomic_DNA"/>
</dbReference>
<evidence type="ECO:0000256" key="1">
    <source>
        <dbReference type="SAM" id="MobiDB-lite"/>
    </source>
</evidence>
<evidence type="ECO:0000313" key="6">
    <source>
        <dbReference type="Proteomes" id="UP000324748"/>
    </source>
</evidence>
<evidence type="ECO:0000313" key="7">
    <source>
        <dbReference type="Proteomes" id="UP000325313"/>
    </source>
</evidence>
<keyword evidence="6" id="KW-1185">Reference proteome</keyword>
<proteinExistence type="predicted"/>
<dbReference type="GO" id="GO:0046983">
    <property type="term" value="F:protein dimerization activity"/>
    <property type="evidence" value="ECO:0007669"/>
    <property type="project" value="InterPro"/>
</dbReference>
<gene>
    <name evidence="3" type="ORF">PGT21_004791</name>
    <name evidence="4" type="ORF">PGT21_028730</name>
    <name evidence="5" type="ORF">PGTUg99_022637</name>
</gene>
<dbReference type="Proteomes" id="UP000325313">
    <property type="component" value="Unassembled WGS sequence"/>
</dbReference>